<evidence type="ECO:0000259" key="1">
    <source>
        <dbReference type="Pfam" id="PF01370"/>
    </source>
</evidence>
<dbReference type="InterPro" id="IPR001509">
    <property type="entry name" value="Epimerase_deHydtase"/>
</dbReference>
<protein>
    <submittedName>
        <fullName evidence="2">3 beta-hydroxysteroid dehydrogenase/Delta 5--&gt;4-isomerase</fullName>
    </submittedName>
</protein>
<dbReference type="InterPro" id="IPR036291">
    <property type="entry name" value="NAD(P)-bd_dom_sf"/>
</dbReference>
<dbReference type="Gene3D" id="3.40.50.720">
    <property type="entry name" value="NAD(P)-binding Rossmann-like Domain"/>
    <property type="match status" value="1"/>
</dbReference>
<dbReference type="Pfam" id="PF01370">
    <property type="entry name" value="Epimerase"/>
    <property type="match status" value="1"/>
</dbReference>
<dbReference type="PANTHER" id="PTHR48079:SF6">
    <property type="entry name" value="NAD(P)-BINDING DOMAIN-CONTAINING PROTEIN-RELATED"/>
    <property type="match status" value="1"/>
</dbReference>
<dbReference type="RefSeq" id="WP_127094398.1">
    <property type="nucleotide sequence ID" value="NZ_CP031423.1"/>
</dbReference>
<dbReference type="GO" id="GO:0016853">
    <property type="term" value="F:isomerase activity"/>
    <property type="evidence" value="ECO:0007669"/>
    <property type="project" value="UniProtKB-KW"/>
</dbReference>
<dbReference type="InterPro" id="IPR051783">
    <property type="entry name" value="NAD(P)-dependent_oxidoreduct"/>
</dbReference>
<feature type="domain" description="NAD-dependent epimerase/dehydratase" evidence="1">
    <location>
        <begin position="15"/>
        <end position="235"/>
    </location>
</feature>
<dbReference type="AlphaFoldDB" id="A0A3S9W6D7"/>
<gene>
    <name evidence="2" type="ORF">CVS47_00187</name>
</gene>
<dbReference type="Proteomes" id="UP000276888">
    <property type="component" value="Chromosome"/>
</dbReference>
<sequence>MPTAIVSPLPADARILVTGGNGFVGEWVVRKLLERGFTNLVCIARSAGGAIANLQAEFPNATVDVVVGNLLSASSCAEAVRGARVVYHLAAGRGRTFPACILNSVVTTRNLLDAVVAEGSVERFVNVSSMSVYSNADLSHGGRLREDTPIDLEIAERHDPYAYAKAKQDELVEEYAHTRGLRQVTVRPGFVIGPGKPNIPGRVGNAAFGPFLNVGPSNQMPFTYVENCADAIVAAGLVSGIEDELFIIVDDDLPTSSQYLRKYKKKIGWFPTVPTPYRAYLGLTGMLEWYSRWSKGQLPPTFNRRSTRTYYKGNTYSNAHAKQLLGWHPAVSMDDALDRCFRFIRSTKGTA</sequence>
<dbReference type="KEGG" id="mlv:CVS47_00187"/>
<keyword evidence="2" id="KW-0413">Isomerase</keyword>
<evidence type="ECO:0000313" key="2">
    <source>
        <dbReference type="EMBL" id="AZS35595.1"/>
    </source>
</evidence>
<organism evidence="2 3">
    <name type="scientific">Microbacterium lemovicicum</name>
    <dbReference type="NCBI Taxonomy" id="1072463"/>
    <lineage>
        <taxon>Bacteria</taxon>
        <taxon>Bacillati</taxon>
        <taxon>Actinomycetota</taxon>
        <taxon>Actinomycetes</taxon>
        <taxon>Micrococcales</taxon>
        <taxon>Microbacteriaceae</taxon>
        <taxon>Microbacterium</taxon>
    </lineage>
</organism>
<dbReference type="OrthoDB" id="3174087at2"/>
<accession>A0A3S9W6D7</accession>
<dbReference type="GO" id="GO:0005737">
    <property type="term" value="C:cytoplasm"/>
    <property type="evidence" value="ECO:0007669"/>
    <property type="project" value="TreeGrafter"/>
</dbReference>
<evidence type="ECO:0000313" key="3">
    <source>
        <dbReference type="Proteomes" id="UP000276888"/>
    </source>
</evidence>
<proteinExistence type="predicted"/>
<dbReference type="PANTHER" id="PTHR48079">
    <property type="entry name" value="PROTEIN YEEZ"/>
    <property type="match status" value="1"/>
</dbReference>
<dbReference type="EMBL" id="CP031423">
    <property type="protein sequence ID" value="AZS35595.1"/>
    <property type="molecule type" value="Genomic_DNA"/>
</dbReference>
<dbReference type="GO" id="GO:0004029">
    <property type="term" value="F:aldehyde dehydrogenase (NAD+) activity"/>
    <property type="evidence" value="ECO:0007669"/>
    <property type="project" value="TreeGrafter"/>
</dbReference>
<name>A0A3S9W6D7_9MICO</name>
<keyword evidence="3" id="KW-1185">Reference proteome</keyword>
<dbReference type="SUPFAM" id="SSF51735">
    <property type="entry name" value="NAD(P)-binding Rossmann-fold domains"/>
    <property type="match status" value="1"/>
</dbReference>
<reference evidence="2 3" key="1">
    <citation type="submission" date="2018-08" db="EMBL/GenBank/DDBJ databases">
        <title>Microbacterium lemovicicum sp. nov., a bacterium isolated from a natural uranium-rich soil.</title>
        <authorList>
            <person name="ORTET P."/>
        </authorList>
    </citation>
    <scope>NUCLEOTIDE SEQUENCE [LARGE SCALE GENOMIC DNA]</scope>
    <source>
        <strain evidence="2 3">Viu22</strain>
    </source>
</reference>